<keyword evidence="1" id="KW-0732">Signal</keyword>
<feature type="chain" id="PRO_5001869714" evidence="1">
    <location>
        <begin position="24"/>
        <end position="70"/>
    </location>
</feature>
<proteinExistence type="predicted"/>
<reference evidence="2 3" key="1">
    <citation type="submission" date="2013-09" db="EMBL/GenBank/DDBJ databases">
        <title>Genome sequencing of Arenimonas malthae.</title>
        <authorList>
            <person name="Chen F."/>
            <person name="Wang G."/>
        </authorList>
    </citation>
    <scope>NUCLEOTIDE SEQUENCE [LARGE SCALE GENOMIC DNA]</scope>
    <source>
        <strain evidence="2 3">CC-JY-1</strain>
    </source>
</reference>
<dbReference type="STRING" id="1384054.N790_11340"/>
<dbReference type="RefSeq" id="WP_043804930.1">
    <property type="nucleotide sequence ID" value="NZ_AVCH01000197.1"/>
</dbReference>
<feature type="signal peptide" evidence="1">
    <location>
        <begin position="1"/>
        <end position="23"/>
    </location>
</feature>
<keyword evidence="3" id="KW-1185">Reference proteome</keyword>
<evidence type="ECO:0000313" key="2">
    <source>
        <dbReference type="EMBL" id="KFN42785.1"/>
    </source>
</evidence>
<protein>
    <submittedName>
        <fullName evidence="2">Uncharacterized protein</fullName>
    </submittedName>
</protein>
<dbReference type="OrthoDB" id="6240183at2"/>
<accession>A0A091BEF7</accession>
<organism evidence="2 3">
    <name type="scientific">Arenimonas malthae CC-JY-1</name>
    <dbReference type="NCBI Taxonomy" id="1384054"/>
    <lineage>
        <taxon>Bacteria</taxon>
        <taxon>Pseudomonadati</taxon>
        <taxon>Pseudomonadota</taxon>
        <taxon>Gammaproteobacteria</taxon>
        <taxon>Lysobacterales</taxon>
        <taxon>Lysobacteraceae</taxon>
        <taxon>Arenimonas</taxon>
    </lineage>
</organism>
<dbReference type="PATRIC" id="fig|1384054.3.peg.2458"/>
<evidence type="ECO:0000313" key="3">
    <source>
        <dbReference type="Proteomes" id="UP000029392"/>
    </source>
</evidence>
<gene>
    <name evidence="2" type="ORF">N790_11340</name>
</gene>
<comment type="caution">
    <text evidence="2">The sequence shown here is derived from an EMBL/GenBank/DDBJ whole genome shotgun (WGS) entry which is preliminary data.</text>
</comment>
<dbReference type="EMBL" id="AVCH01000197">
    <property type="protein sequence ID" value="KFN42785.1"/>
    <property type="molecule type" value="Genomic_DNA"/>
</dbReference>
<evidence type="ECO:0000256" key="1">
    <source>
        <dbReference type="SAM" id="SignalP"/>
    </source>
</evidence>
<dbReference type="AlphaFoldDB" id="A0A091BEF7"/>
<sequence>MVTARKCLFLATASLSLLLPACASTDSAGLAGSKATIDTDIAYVLAVEQKAKPAGVRVVWVHPPKQRTDD</sequence>
<name>A0A091BEF7_9GAMM</name>
<dbReference type="Proteomes" id="UP000029392">
    <property type="component" value="Unassembled WGS sequence"/>
</dbReference>